<accession>A0ACB9AS12</accession>
<organism evidence="1 2">
    <name type="scientific">Smallanthus sonchifolius</name>
    <dbReference type="NCBI Taxonomy" id="185202"/>
    <lineage>
        <taxon>Eukaryota</taxon>
        <taxon>Viridiplantae</taxon>
        <taxon>Streptophyta</taxon>
        <taxon>Embryophyta</taxon>
        <taxon>Tracheophyta</taxon>
        <taxon>Spermatophyta</taxon>
        <taxon>Magnoliopsida</taxon>
        <taxon>eudicotyledons</taxon>
        <taxon>Gunneridae</taxon>
        <taxon>Pentapetalae</taxon>
        <taxon>asterids</taxon>
        <taxon>campanulids</taxon>
        <taxon>Asterales</taxon>
        <taxon>Asteraceae</taxon>
        <taxon>Asteroideae</taxon>
        <taxon>Heliantheae alliance</taxon>
        <taxon>Millerieae</taxon>
        <taxon>Smallanthus</taxon>
    </lineage>
</organism>
<comment type="caution">
    <text evidence="1">The sequence shown here is derived from an EMBL/GenBank/DDBJ whole genome shotgun (WGS) entry which is preliminary data.</text>
</comment>
<dbReference type="EMBL" id="CM042041">
    <property type="protein sequence ID" value="KAI3712618.1"/>
    <property type="molecule type" value="Genomic_DNA"/>
</dbReference>
<evidence type="ECO:0000313" key="1">
    <source>
        <dbReference type="EMBL" id="KAI3712618.1"/>
    </source>
</evidence>
<protein>
    <submittedName>
        <fullName evidence="1">Uncharacterized protein</fullName>
    </submittedName>
</protein>
<dbReference type="Proteomes" id="UP001056120">
    <property type="component" value="Linkage Group LG24"/>
</dbReference>
<gene>
    <name evidence="1" type="ORF">L1987_71178</name>
</gene>
<keyword evidence="2" id="KW-1185">Reference proteome</keyword>
<proteinExistence type="predicted"/>
<reference evidence="2" key="1">
    <citation type="journal article" date="2022" name="Mol. Ecol. Resour.">
        <title>The genomes of chicory, endive, great burdock and yacon provide insights into Asteraceae palaeo-polyploidization history and plant inulin production.</title>
        <authorList>
            <person name="Fan W."/>
            <person name="Wang S."/>
            <person name="Wang H."/>
            <person name="Wang A."/>
            <person name="Jiang F."/>
            <person name="Liu H."/>
            <person name="Zhao H."/>
            <person name="Xu D."/>
            <person name="Zhang Y."/>
        </authorList>
    </citation>
    <scope>NUCLEOTIDE SEQUENCE [LARGE SCALE GENOMIC DNA]</scope>
    <source>
        <strain evidence="2">cv. Yunnan</strain>
    </source>
</reference>
<evidence type="ECO:0000313" key="2">
    <source>
        <dbReference type="Proteomes" id="UP001056120"/>
    </source>
</evidence>
<reference evidence="1 2" key="2">
    <citation type="journal article" date="2022" name="Mol. Ecol. Resour.">
        <title>The genomes of chicory, endive, great burdock and yacon provide insights into Asteraceae paleo-polyploidization history and plant inulin production.</title>
        <authorList>
            <person name="Fan W."/>
            <person name="Wang S."/>
            <person name="Wang H."/>
            <person name="Wang A."/>
            <person name="Jiang F."/>
            <person name="Liu H."/>
            <person name="Zhao H."/>
            <person name="Xu D."/>
            <person name="Zhang Y."/>
        </authorList>
    </citation>
    <scope>NUCLEOTIDE SEQUENCE [LARGE SCALE GENOMIC DNA]</scope>
    <source>
        <strain evidence="2">cv. Yunnan</strain>
        <tissue evidence="1">Leaves</tissue>
    </source>
</reference>
<sequence length="186" mass="20928">MAPIRRRRGVVNSGGAPHNTTTAMGSQQHVLSEEDVSSHHFNELYFLIDVHGQEVQECTDRLKTHLKHVGDDVPSHHIEELYFLIDVHAQEMQECSERLKTDLGHVVVEMQMRSQQVIAAEGSSQVLATTVQPELLSCLNCKTLPATMVWYPCRHLCVCLECDNKISKCPMCNNLKQSSFMVNLSA</sequence>
<name>A0ACB9AS12_9ASTR</name>